<organism evidence="1 2">
    <name type="scientific">Lysinibacillus louembei</name>
    <dbReference type="NCBI Taxonomy" id="1470088"/>
    <lineage>
        <taxon>Bacteria</taxon>
        <taxon>Bacillati</taxon>
        <taxon>Bacillota</taxon>
        <taxon>Bacilli</taxon>
        <taxon>Bacillales</taxon>
        <taxon>Bacillaceae</taxon>
        <taxon>Lysinibacillus</taxon>
    </lineage>
</organism>
<name>A0ABZ0RR91_9BACI</name>
<evidence type="ECO:0000313" key="2">
    <source>
        <dbReference type="Proteomes" id="UP001322664"/>
    </source>
</evidence>
<reference evidence="1 2" key="1">
    <citation type="submission" date="2023-09" db="EMBL/GenBank/DDBJ databases">
        <authorList>
            <person name="Page C.A."/>
            <person name="Perez-Diaz I.M."/>
        </authorList>
    </citation>
    <scope>NUCLEOTIDE SEQUENCE [LARGE SCALE GENOMIC DNA]</scope>
    <source>
        <strain evidence="1 2">Ll15</strain>
    </source>
</reference>
<accession>A0ABZ0RR91</accession>
<dbReference type="EMBL" id="CP137624">
    <property type="protein sequence ID" value="WPK10738.1"/>
    <property type="molecule type" value="Genomic_DNA"/>
</dbReference>
<gene>
    <name evidence="1" type="ORF">R6U77_12695</name>
</gene>
<sequence>MSKIINTANYGLYELHARYNAKHNVATFDKYAVYRNQPPFRMGSIELTKEDLHFMLKYFYDVDLELEQIKKGKRMMIDYKVTFSVAHDFEGVNELTTAQGNIDSIVITTSDGQTMVLNDVESFEIVEAVKVDIDEDKDQRLI</sequence>
<dbReference type="Proteomes" id="UP001322664">
    <property type="component" value="Chromosome"/>
</dbReference>
<evidence type="ECO:0000313" key="1">
    <source>
        <dbReference type="EMBL" id="WPK10738.1"/>
    </source>
</evidence>
<protein>
    <submittedName>
        <fullName evidence="1">Uncharacterized protein</fullName>
    </submittedName>
</protein>
<dbReference type="RefSeq" id="WP_319835905.1">
    <property type="nucleotide sequence ID" value="NZ_CP137624.1"/>
</dbReference>
<proteinExistence type="predicted"/>
<keyword evidence="2" id="KW-1185">Reference proteome</keyword>